<dbReference type="InterPro" id="IPR001296">
    <property type="entry name" value="Glyco_trans_1"/>
</dbReference>
<sequence>MRVLFFATRMPDLCGAFLHDIDLAIELQKRGHQVTFMTTEKPKEGYGGGMYRGFRFMHYTAGTELLESSQVWICPHAPALPIVRKINSRGLDRPMVATCHFDGRYRAITDNITGQWNEMLFFINRKMESNFRGAAVPWPRSIVRTDVIRPIMHEDKIRMDPYPSGDMITLVNANVNKGVHQFIELAKRMPDRRFLGVVPYYGELWVPPAPANIEWTKFDDDVRNILSRTRILLMPSKYESFGRIAVEAMYNKIPVIYSKPNPNAEAPGTTEGVEEWILPAGIACDRDRPEHWMAAITSLDDPEVYAARQEVCKECVTNMDLFTEAPRIAEKVEAFVRENPVVVKTLEERAAAGQPQIPRVPQMPVGAALGFSGGRLKIRR</sequence>
<dbReference type="Pfam" id="PF00534">
    <property type="entry name" value="Glycos_transf_1"/>
    <property type="match status" value="1"/>
</dbReference>
<protein>
    <recommendedName>
        <fullName evidence="3">Glycosyl transferase family 1 domain-containing protein</fullName>
    </recommendedName>
</protein>
<dbReference type="Gene3D" id="3.40.50.2000">
    <property type="entry name" value="Glycogen Phosphorylase B"/>
    <property type="match status" value="2"/>
</dbReference>
<name>A0A6C0JJ69_9ZZZZ</name>
<dbReference type="CDD" id="cd03801">
    <property type="entry name" value="GT4_PimA-like"/>
    <property type="match status" value="1"/>
</dbReference>
<evidence type="ECO:0000259" key="3">
    <source>
        <dbReference type="Pfam" id="PF00534"/>
    </source>
</evidence>
<reference evidence="4" key="1">
    <citation type="journal article" date="2020" name="Nature">
        <title>Giant virus diversity and host interactions through global metagenomics.</title>
        <authorList>
            <person name="Schulz F."/>
            <person name="Roux S."/>
            <person name="Paez-Espino D."/>
            <person name="Jungbluth S."/>
            <person name="Walsh D.A."/>
            <person name="Denef V.J."/>
            <person name="McMahon K.D."/>
            <person name="Konstantinidis K.T."/>
            <person name="Eloe-Fadrosh E.A."/>
            <person name="Kyrpides N.C."/>
            <person name="Woyke T."/>
        </authorList>
    </citation>
    <scope>NUCLEOTIDE SEQUENCE</scope>
    <source>
        <strain evidence="4">GVMAG-M-3300027708-51</strain>
    </source>
</reference>
<evidence type="ECO:0000313" key="4">
    <source>
        <dbReference type="EMBL" id="QHU04487.1"/>
    </source>
</evidence>
<dbReference type="EMBL" id="MN740401">
    <property type="protein sequence ID" value="QHU04487.1"/>
    <property type="molecule type" value="Genomic_DNA"/>
</dbReference>
<evidence type="ECO:0000256" key="1">
    <source>
        <dbReference type="ARBA" id="ARBA00022676"/>
    </source>
</evidence>
<accession>A0A6C0JJ69</accession>
<keyword evidence="2" id="KW-0808">Transferase</keyword>
<dbReference type="GO" id="GO:0016757">
    <property type="term" value="F:glycosyltransferase activity"/>
    <property type="evidence" value="ECO:0007669"/>
    <property type="project" value="UniProtKB-KW"/>
</dbReference>
<organism evidence="4">
    <name type="scientific">viral metagenome</name>
    <dbReference type="NCBI Taxonomy" id="1070528"/>
    <lineage>
        <taxon>unclassified sequences</taxon>
        <taxon>metagenomes</taxon>
        <taxon>organismal metagenomes</taxon>
    </lineage>
</organism>
<dbReference type="PANTHER" id="PTHR12526:SF510">
    <property type="entry name" value="D-INOSITOL 3-PHOSPHATE GLYCOSYLTRANSFERASE"/>
    <property type="match status" value="1"/>
</dbReference>
<proteinExistence type="predicted"/>
<keyword evidence="1" id="KW-0328">Glycosyltransferase</keyword>
<dbReference type="SUPFAM" id="SSF53756">
    <property type="entry name" value="UDP-Glycosyltransferase/glycogen phosphorylase"/>
    <property type="match status" value="1"/>
</dbReference>
<evidence type="ECO:0000256" key="2">
    <source>
        <dbReference type="ARBA" id="ARBA00022679"/>
    </source>
</evidence>
<dbReference type="PANTHER" id="PTHR12526">
    <property type="entry name" value="GLYCOSYLTRANSFERASE"/>
    <property type="match status" value="1"/>
</dbReference>
<dbReference type="AlphaFoldDB" id="A0A6C0JJ69"/>
<feature type="domain" description="Glycosyl transferase family 1" evidence="3">
    <location>
        <begin position="211"/>
        <end position="299"/>
    </location>
</feature>